<dbReference type="PANTHER" id="PTHR43434:SF1">
    <property type="entry name" value="PHOSPHOGLYCOLATE PHOSPHATASE"/>
    <property type="match status" value="1"/>
</dbReference>
<dbReference type="InterPro" id="IPR023198">
    <property type="entry name" value="PGP-like_dom2"/>
</dbReference>
<accession>A0ABS2E3G2</accession>
<comment type="caution">
    <text evidence="5">The sequence shown here is derived from an EMBL/GenBank/DDBJ whole genome shotgun (WGS) entry which is preliminary data.</text>
</comment>
<dbReference type="EC" id="3.1.3.18" evidence="4"/>
<sequence length="216" mass="24251">MKYKLVVFDLDGTILDTTEGILEAVEHTIVKFGLPKISYDKLLSFIGPPIQESFMRCYGIQGSELQKMADEFRVSYSSTHLLKAIPYDGIYQLFESLKEKKVKIAIATYKREDYALRLLSHYGFDKFTGIMHGGDNLNRLKKSDIITQCIREAGIDNKNDVVMVGDTIFDAKGAEALGIDFIAVTYGFGFLPDMPVDVPCIGRANKSMDILNIIEQ</sequence>
<evidence type="ECO:0000313" key="6">
    <source>
        <dbReference type="Proteomes" id="UP000766986"/>
    </source>
</evidence>
<proteinExistence type="inferred from homology"/>
<evidence type="ECO:0000256" key="4">
    <source>
        <dbReference type="ARBA" id="ARBA00013078"/>
    </source>
</evidence>
<dbReference type="InterPro" id="IPR050155">
    <property type="entry name" value="HAD-like_hydrolase_sf"/>
</dbReference>
<keyword evidence="6" id="KW-1185">Reference proteome</keyword>
<dbReference type="Proteomes" id="UP000766986">
    <property type="component" value="Unassembled WGS sequence"/>
</dbReference>
<dbReference type="SFLD" id="SFLDS00003">
    <property type="entry name" value="Haloacid_Dehalogenase"/>
    <property type="match status" value="1"/>
</dbReference>
<dbReference type="SUPFAM" id="SSF56784">
    <property type="entry name" value="HAD-like"/>
    <property type="match status" value="1"/>
</dbReference>
<dbReference type="Gene3D" id="3.40.50.1000">
    <property type="entry name" value="HAD superfamily/HAD-like"/>
    <property type="match status" value="1"/>
</dbReference>
<dbReference type="Gene3D" id="1.10.150.240">
    <property type="entry name" value="Putative phosphatase, domain 2"/>
    <property type="match status" value="1"/>
</dbReference>
<evidence type="ECO:0000256" key="3">
    <source>
        <dbReference type="ARBA" id="ARBA00006171"/>
    </source>
</evidence>
<reference evidence="5 6" key="1">
    <citation type="journal article" date="2021" name="Sci. Rep.">
        <title>The distribution of antibiotic resistance genes in chicken gut microbiota commensals.</title>
        <authorList>
            <person name="Juricova H."/>
            <person name="Matiasovicova J."/>
            <person name="Kubasova T."/>
            <person name="Cejkova D."/>
            <person name="Rychlik I."/>
        </authorList>
    </citation>
    <scope>NUCLEOTIDE SEQUENCE [LARGE SCALE GENOMIC DNA]</scope>
    <source>
        <strain evidence="5 6">An772</strain>
    </source>
</reference>
<comment type="catalytic activity">
    <reaction evidence="1">
        <text>2-phosphoglycolate + H2O = glycolate + phosphate</text>
        <dbReference type="Rhea" id="RHEA:14369"/>
        <dbReference type="ChEBI" id="CHEBI:15377"/>
        <dbReference type="ChEBI" id="CHEBI:29805"/>
        <dbReference type="ChEBI" id="CHEBI:43474"/>
        <dbReference type="ChEBI" id="CHEBI:58033"/>
        <dbReference type="EC" id="3.1.3.18"/>
    </reaction>
</comment>
<comment type="similarity">
    <text evidence="3">Belongs to the HAD-like hydrolase superfamily. CbbY/CbbZ/Gph/YieH family.</text>
</comment>
<name>A0ABS2E3G2_9BACT</name>
<evidence type="ECO:0000313" key="5">
    <source>
        <dbReference type="EMBL" id="MBM6736177.1"/>
    </source>
</evidence>
<organism evidence="5 6">
    <name type="scientific">Mediterranea massiliensis</name>
    <dbReference type="NCBI Taxonomy" id="1841865"/>
    <lineage>
        <taxon>Bacteria</taxon>
        <taxon>Pseudomonadati</taxon>
        <taxon>Bacteroidota</taxon>
        <taxon>Bacteroidia</taxon>
        <taxon>Bacteroidales</taxon>
        <taxon>Bacteroidaceae</taxon>
        <taxon>Mediterranea</taxon>
    </lineage>
</organism>
<dbReference type="Pfam" id="PF13419">
    <property type="entry name" value="HAD_2"/>
    <property type="match status" value="1"/>
</dbReference>
<dbReference type="InterPro" id="IPR036412">
    <property type="entry name" value="HAD-like_sf"/>
</dbReference>
<comment type="pathway">
    <text evidence="2">Organic acid metabolism; glycolate biosynthesis; glycolate from 2-phosphoglycolate: step 1/1.</text>
</comment>
<dbReference type="InterPro" id="IPR041492">
    <property type="entry name" value="HAD_2"/>
</dbReference>
<dbReference type="InterPro" id="IPR023214">
    <property type="entry name" value="HAD_sf"/>
</dbReference>
<dbReference type="EMBL" id="JACLYZ010000040">
    <property type="protein sequence ID" value="MBM6736177.1"/>
    <property type="molecule type" value="Genomic_DNA"/>
</dbReference>
<dbReference type="PANTHER" id="PTHR43434">
    <property type="entry name" value="PHOSPHOGLYCOLATE PHOSPHATASE"/>
    <property type="match status" value="1"/>
</dbReference>
<gene>
    <name evidence="5" type="ORF">H7U35_13265</name>
</gene>
<evidence type="ECO:0000256" key="1">
    <source>
        <dbReference type="ARBA" id="ARBA00000830"/>
    </source>
</evidence>
<evidence type="ECO:0000256" key="2">
    <source>
        <dbReference type="ARBA" id="ARBA00004818"/>
    </source>
</evidence>
<dbReference type="RefSeq" id="WP_205096365.1">
    <property type="nucleotide sequence ID" value="NZ_JACLYZ010000040.1"/>
</dbReference>
<protein>
    <recommendedName>
        <fullName evidence="4">phosphoglycolate phosphatase</fullName>
        <ecNumber evidence="4">3.1.3.18</ecNumber>
    </recommendedName>
</protein>
<dbReference type="SFLD" id="SFLDG01129">
    <property type="entry name" value="C1.5:_HAD__Beta-PGM__Phosphata"/>
    <property type="match status" value="1"/>
</dbReference>